<dbReference type="InterPro" id="IPR002347">
    <property type="entry name" value="SDR_fam"/>
</dbReference>
<dbReference type="SUPFAM" id="SSF51735">
    <property type="entry name" value="NAD(P)-binding Rossmann-fold domains"/>
    <property type="match status" value="1"/>
</dbReference>
<dbReference type="PANTHER" id="PTHR43296">
    <property type="entry name" value="PEROXISOMAL 2,4-DIENOYL-COA REDUCTASE"/>
    <property type="match status" value="1"/>
</dbReference>
<name>A0ABD6FEK1_9PSEU</name>
<proteinExistence type="predicted"/>
<keyword evidence="2" id="KW-0560">Oxidoreductase</keyword>
<keyword evidence="1" id="KW-0521">NADP</keyword>
<dbReference type="Gene3D" id="3.40.50.720">
    <property type="entry name" value="NAD(P)-binding Rossmann-like Domain"/>
    <property type="match status" value="1"/>
</dbReference>
<evidence type="ECO:0000256" key="2">
    <source>
        <dbReference type="ARBA" id="ARBA00023002"/>
    </source>
</evidence>
<dbReference type="PANTHER" id="PTHR43296:SF2">
    <property type="entry name" value="PEROXISOMAL 2,4-DIENOYL-COA REDUCTASE [(3E)-ENOYL-COA-PRODUCING]"/>
    <property type="match status" value="1"/>
</dbReference>
<protein>
    <submittedName>
        <fullName evidence="3">SDR family oxidoreductase</fullName>
    </submittedName>
</protein>
<dbReference type="Pfam" id="PF13561">
    <property type="entry name" value="adh_short_C2"/>
    <property type="match status" value="1"/>
</dbReference>
<evidence type="ECO:0000313" key="4">
    <source>
        <dbReference type="Proteomes" id="UP000249324"/>
    </source>
</evidence>
<dbReference type="PRINTS" id="PR00081">
    <property type="entry name" value="GDHRDH"/>
</dbReference>
<dbReference type="EMBL" id="QGUI02000096">
    <property type="protein sequence ID" value="MFO7192410.1"/>
    <property type="molecule type" value="Genomic_DNA"/>
</dbReference>
<organism evidence="3 4">
    <name type="scientific">Thermocrispum agreste</name>
    <dbReference type="NCBI Taxonomy" id="37925"/>
    <lineage>
        <taxon>Bacteria</taxon>
        <taxon>Bacillati</taxon>
        <taxon>Actinomycetota</taxon>
        <taxon>Actinomycetes</taxon>
        <taxon>Pseudonocardiales</taxon>
        <taxon>Pseudonocardiaceae</taxon>
        <taxon>Thermocrispum</taxon>
    </lineage>
</organism>
<dbReference type="InterPro" id="IPR045017">
    <property type="entry name" value="DECR2-like"/>
</dbReference>
<dbReference type="GO" id="GO:0016491">
    <property type="term" value="F:oxidoreductase activity"/>
    <property type="evidence" value="ECO:0007669"/>
    <property type="project" value="UniProtKB-KW"/>
</dbReference>
<comment type="caution">
    <text evidence="3">The sequence shown here is derived from an EMBL/GenBank/DDBJ whole genome shotgun (WGS) entry which is preliminary data.</text>
</comment>
<evidence type="ECO:0000313" key="3">
    <source>
        <dbReference type="EMBL" id="MFO7192410.1"/>
    </source>
</evidence>
<sequence>MSTATEHPAHYLAGPFAPAASRAVITGAGSGIGRDIAVLLGRAGVEVHLVGRRREPLAETAAAIGGNAHVHPGDIRHADRMDEVFAEIEAAGDPAPMLVNAASGAFLAAAENISPRGFATVVDASLNGPFIVLRRWARPLLERQMRGVALLVSSALAAREVPGAAHSSAAKAGLEALVRSVAVEWGPRGLRVNALAPGAFATEGATEGMWSHPDVAAAARAAIPLGRFGRPDELRWAAAFLLSQAASYITGATLVVDGGWRLSPHPFGTVFPERRRA</sequence>
<accession>A0ABD6FEK1</accession>
<dbReference type="AlphaFoldDB" id="A0ABD6FEK1"/>
<reference evidence="3 4" key="1">
    <citation type="journal article" date="2021" name="BMC Genomics">
        <title>Genome-resolved metagenome and metatranscriptome analyses of thermophilic composting reveal key bacterial players and their metabolic interactions.</title>
        <authorList>
            <person name="Braga L.P.P."/>
            <person name="Pereira R.V."/>
            <person name="Martins L.F."/>
            <person name="Moura L.M.S."/>
            <person name="Sanchez F.B."/>
            <person name="Patane J.S.L."/>
            <person name="da Silva A.M."/>
            <person name="Setubal J.C."/>
        </authorList>
    </citation>
    <scope>NUCLEOTIDE SEQUENCE [LARGE SCALE GENOMIC DNA]</scope>
    <source>
        <strain evidence="3">ZC4RG45</strain>
    </source>
</reference>
<gene>
    <name evidence="3" type="ORF">DIU77_009230</name>
</gene>
<dbReference type="Proteomes" id="UP000249324">
    <property type="component" value="Unassembled WGS sequence"/>
</dbReference>
<dbReference type="InterPro" id="IPR036291">
    <property type="entry name" value="NAD(P)-bd_dom_sf"/>
</dbReference>
<evidence type="ECO:0000256" key="1">
    <source>
        <dbReference type="ARBA" id="ARBA00022857"/>
    </source>
</evidence>